<name>A0A2N5W7C2_9BASI</name>
<feature type="region of interest" description="Disordered" evidence="1">
    <location>
        <begin position="1"/>
        <end position="230"/>
    </location>
</feature>
<dbReference type="OrthoDB" id="2507498at2759"/>
<dbReference type="Proteomes" id="UP000235388">
    <property type="component" value="Unassembled WGS sequence"/>
</dbReference>
<feature type="compositionally biased region" description="Polar residues" evidence="1">
    <location>
        <begin position="389"/>
        <end position="398"/>
    </location>
</feature>
<feature type="region of interest" description="Disordered" evidence="1">
    <location>
        <begin position="438"/>
        <end position="458"/>
    </location>
</feature>
<reference evidence="2 3" key="1">
    <citation type="submission" date="2017-11" db="EMBL/GenBank/DDBJ databases">
        <title>De novo assembly and phasing of dikaryotic genomes from two isolates of Puccinia coronata f. sp. avenae, the causal agent of oat crown rust.</title>
        <authorList>
            <person name="Miller M.E."/>
            <person name="Zhang Y."/>
            <person name="Omidvar V."/>
            <person name="Sperschneider J."/>
            <person name="Schwessinger B."/>
            <person name="Raley C."/>
            <person name="Palmer J.M."/>
            <person name="Garnica D."/>
            <person name="Upadhyaya N."/>
            <person name="Rathjen J."/>
            <person name="Taylor J.M."/>
            <person name="Park R.F."/>
            <person name="Dodds P.N."/>
            <person name="Hirsch C.D."/>
            <person name="Kianian S.F."/>
            <person name="Figueroa M."/>
        </authorList>
    </citation>
    <scope>NUCLEOTIDE SEQUENCE [LARGE SCALE GENOMIC DNA]</scope>
    <source>
        <strain evidence="2">12NC29</strain>
    </source>
</reference>
<dbReference type="AlphaFoldDB" id="A0A2N5W7C2"/>
<feature type="compositionally biased region" description="Polar residues" evidence="1">
    <location>
        <begin position="1"/>
        <end position="18"/>
    </location>
</feature>
<dbReference type="EMBL" id="PGCJ01000005">
    <property type="protein sequence ID" value="PLW58136.1"/>
    <property type="molecule type" value="Genomic_DNA"/>
</dbReference>
<feature type="compositionally biased region" description="Polar residues" evidence="1">
    <location>
        <begin position="78"/>
        <end position="88"/>
    </location>
</feature>
<organism evidence="2 3">
    <name type="scientific">Puccinia coronata f. sp. avenae</name>
    <dbReference type="NCBI Taxonomy" id="200324"/>
    <lineage>
        <taxon>Eukaryota</taxon>
        <taxon>Fungi</taxon>
        <taxon>Dikarya</taxon>
        <taxon>Basidiomycota</taxon>
        <taxon>Pucciniomycotina</taxon>
        <taxon>Pucciniomycetes</taxon>
        <taxon>Pucciniales</taxon>
        <taxon>Pucciniaceae</taxon>
        <taxon>Puccinia</taxon>
    </lineage>
</organism>
<feature type="compositionally biased region" description="Low complexity" evidence="1">
    <location>
        <begin position="103"/>
        <end position="113"/>
    </location>
</feature>
<feature type="compositionally biased region" description="Basic residues" evidence="1">
    <location>
        <begin position="129"/>
        <end position="163"/>
    </location>
</feature>
<comment type="caution">
    <text evidence="2">The sequence shown here is derived from an EMBL/GenBank/DDBJ whole genome shotgun (WGS) entry which is preliminary data.</text>
</comment>
<sequence>MTSVRCSRQLSSLPTASQPPARRKPQKVCPPLQEELGALPKNMKWQAVDPVSDSSQSECPEGGKAKRSCADPHEANEEGSSNTHQYSSKYCACSSQDSDSDESSISADSEIQAIFDDDKEQSKDGRSPLRGKKKTKSKRPLGKGKGNAKAKVNKKPGKLKKREKAKETNAGGSQGGRVVTHNYPSSNREDNSAFIAKIASASAQPSGNAAGAAVPPLTPTPPSASTAGIAGQTLPLSSARPAQRHTTSLIISSSAAGGHSSTAGAVEGDHDKPTDMIGWSTPDLPTPAGANPSVPRLYWPSFHKSYKNYKTGDQDRALTPQPDNSHSLDEVLRVVNGLKSGQGDILHLLELLNARIAELQDTADTSVKQQRDLAEKFEEFSNKFRAEGSAQQNPTNLSKRGKRISGMSTDAPLPPRQNKFGELICLHLEALLGWQRSRHDKCPPSPPNVTANSAGSPLHPEASAQQLKVMTDMLTLRGITRFRPDMRGTPTDPFNTSCWNFATNVFLALVECKEYTGLLPKESTREAVLNAITGYTKDQLFHFPTQQADKSKKQLRNLKNVWLETTAAIGGLKGLPELIRKCGSDDERDEEALPTQITLKYPQEFCKTQKLPWQSSQLEEAFVLLDMHREQTLNAAVMGEEPQIECINDLFMTNPINPPKGLPKDFYNSDWLEEQDEKVVNALEIPAAPPAALPPILKCLSEVVTI</sequence>
<feature type="compositionally biased region" description="Low complexity" evidence="1">
    <location>
        <begin position="192"/>
        <end position="215"/>
    </location>
</feature>
<dbReference type="STRING" id="200324.A0A2N5W7C2"/>
<accession>A0A2N5W7C2</accession>
<keyword evidence="3" id="KW-1185">Reference proteome</keyword>
<evidence type="ECO:0000256" key="1">
    <source>
        <dbReference type="SAM" id="MobiDB-lite"/>
    </source>
</evidence>
<proteinExistence type="predicted"/>
<evidence type="ECO:0000313" key="3">
    <source>
        <dbReference type="Proteomes" id="UP000235388"/>
    </source>
</evidence>
<feature type="region of interest" description="Disordered" evidence="1">
    <location>
        <begin position="251"/>
        <end position="292"/>
    </location>
</feature>
<protein>
    <submittedName>
        <fullName evidence="2">Uncharacterized protein</fullName>
    </submittedName>
</protein>
<evidence type="ECO:0000313" key="2">
    <source>
        <dbReference type="EMBL" id="PLW58136.1"/>
    </source>
</evidence>
<feature type="compositionally biased region" description="Low complexity" evidence="1">
    <location>
        <begin position="251"/>
        <end position="265"/>
    </location>
</feature>
<feature type="compositionally biased region" description="Basic and acidic residues" evidence="1">
    <location>
        <begin position="61"/>
        <end position="76"/>
    </location>
</feature>
<feature type="region of interest" description="Disordered" evidence="1">
    <location>
        <begin position="384"/>
        <end position="413"/>
    </location>
</feature>
<gene>
    <name evidence="2" type="ORF">PCANC_04180</name>
</gene>